<proteinExistence type="predicted"/>
<dbReference type="InterPro" id="IPR000160">
    <property type="entry name" value="GGDEF_dom"/>
</dbReference>
<dbReference type="Gene3D" id="1.25.40.10">
    <property type="entry name" value="Tetratricopeptide repeat domain"/>
    <property type="match status" value="1"/>
</dbReference>
<dbReference type="PROSITE" id="PS50887">
    <property type="entry name" value="GGDEF"/>
    <property type="match status" value="1"/>
</dbReference>
<evidence type="ECO:0000256" key="1">
    <source>
        <dbReference type="ARBA" id="ARBA00012528"/>
    </source>
</evidence>
<dbReference type="Proteomes" id="UP001430149">
    <property type="component" value="Unassembled WGS sequence"/>
</dbReference>
<feature type="domain" description="GGDEF" evidence="7">
    <location>
        <begin position="453"/>
        <end position="585"/>
    </location>
</feature>
<keyword evidence="9" id="KW-1185">Reference proteome</keyword>
<protein>
    <recommendedName>
        <fullName evidence="1">diguanylate cyclase</fullName>
        <ecNumber evidence="1">2.7.7.65</ecNumber>
    </recommendedName>
</protein>
<dbReference type="RefSeq" id="WP_204683915.1">
    <property type="nucleotide sequence ID" value="NZ_BSNR01000014.1"/>
</dbReference>
<comment type="catalytic activity">
    <reaction evidence="2">
        <text>2 GTP = 3',3'-c-di-GMP + 2 diphosphate</text>
        <dbReference type="Rhea" id="RHEA:24898"/>
        <dbReference type="ChEBI" id="CHEBI:33019"/>
        <dbReference type="ChEBI" id="CHEBI:37565"/>
        <dbReference type="ChEBI" id="CHEBI:58805"/>
        <dbReference type="EC" id="2.7.7.65"/>
    </reaction>
</comment>
<organism evidence="8 9">
    <name type="scientific">Dyella flava</name>
    <dbReference type="NCBI Taxonomy" id="1920170"/>
    <lineage>
        <taxon>Bacteria</taxon>
        <taxon>Pseudomonadati</taxon>
        <taxon>Pseudomonadota</taxon>
        <taxon>Gammaproteobacteria</taxon>
        <taxon>Lysobacterales</taxon>
        <taxon>Rhodanobacteraceae</taxon>
        <taxon>Dyella</taxon>
    </lineage>
</organism>
<dbReference type="EC" id="2.7.7.65" evidence="1"/>
<dbReference type="InterPro" id="IPR050469">
    <property type="entry name" value="Diguanylate_Cyclase"/>
</dbReference>
<feature type="transmembrane region" description="Helical" evidence="5">
    <location>
        <begin position="393"/>
        <end position="412"/>
    </location>
</feature>
<dbReference type="NCBIfam" id="TIGR00254">
    <property type="entry name" value="GGDEF"/>
    <property type="match status" value="1"/>
</dbReference>
<keyword evidence="5" id="KW-0472">Membrane</keyword>
<sequence length="622" mass="68674">MRVTGSKRRRYFAGVALLLGMPAGVVAATAPATDDTAQLFARADDIKMAHNDVYVTLIAQLESRAAKLSDADKWHLRYLEAWQTAYLGQNDKARSMLEAVATQDPDINLREQAKATLINILGIGHRYEDAFAYLDQALDQLPQITDKNTRLHVLAEAAQLLIAAGQYDLAINYTDQILTTPSAGGYTCIGIGIKLEAEFRKGQGIDTIPSQFQQGLTECLEAGDMLAVDTIRRDMAALAMQRGKISDAIAILQNNYADVQKIHYEDLASEYNAMLAEAFWKSGDTSQAEKYAIATVDAASKSGFSEPLIKAYELLYQIARDKGDLRAALAYHEKYMIANNGHLDDTREKALAYQLVKQQVEAKKTELNELNKQNQILQLRQALDHKAVETSRLYIALLLTVLASIAFWLYRLKRSQLRFMRMARRDGLTGIFNRQHFVEEAEQSLRYAAKSMRCASLILIDLDHFKTINDTHGHITGDQVLRRAVAVCQRHLHSCDVFGRLGGEEFGILLPECSAENAIERAEQLRIAIHAAPVDDSVPVTISASLGIASTVHHSYDLRGLLAAADEALYRAKRDGRNRVVINIASYSPASAGAAKTNGLEATDHASNTSSDGESLDYAAEK</sequence>
<comment type="caution">
    <text evidence="8">The sequence shown here is derived from an EMBL/GenBank/DDBJ whole genome shotgun (WGS) entry which is preliminary data.</text>
</comment>
<dbReference type="Gene3D" id="3.30.70.270">
    <property type="match status" value="1"/>
</dbReference>
<evidence type="ECO:0000256" key="3">
    <source>
        <dbReference type="SAM" id="Coils"/>
    </source>
</evidence>
<evidence type="ECO:0000313" key="9">
    <source>
        <dbReference type="Proteomes" id="UP001430149"/>
    </source>
</evidence>
<dbReference type="PANTHER" id="PTHR45138">
    <property type="entry name" value="REGULATORY COMPONENTS OF SENSORY TRANSDUCTION SYSTEM"/>
    <property type="match status" value="1"/>
</dbReference>
<dbReference type="EMBL" id="JADIKE010000039">
    <property type="protein sequence ID" value="MBM7127382.1"/>
    <property type="molecule type" value="Genomic_DNA"/>
</dbReference>
<keyword evidence="5" id="KW-0812">Transmembrane</keyword>
<gene>
    <name evidence="8" type="ORF">ISP19_18560</name>
</gene>
<dbReference type="SUPFAM" id="SSF55073">
    <property type="entry name" value="Nucleotide cyclase"/>
    <property type="match status" value="1"/>
</dbReference>
<evidence type="ECO:0000259" key="7">
    <source>
        <dbReference type="PROSITE" id="PS50887"/>
    </source>
</evidence>
<feature type="chain" id="PRO_5045520158" description="diguanylate cyclase" evidence="6">
    <location>
        <begin position="28"/>
        <end position="622"/>
    </location>
</feature>
<evidence type="ECO:0000256" key="4">
    <source>
        <dbReference type="SAM" id="MobiDB-lite"/>
    </source>
</evidence>
<feature type="coiled-coil region" evidence="3">
    <location>
        <begin position="353"/>
        <end position="380"/>
    </location>
</feature>
<dbReference type="InterPro" id="IPR043128">
    <property type="entry name" value="Rev_trsase/Diguanyl_cyclase"/>
</dbReference>
<reference evidence="8" key="1">
    <citation type="submission" date="2020-10" db="EMBL/GenBank/DDBJ databases">
        <title>Phylogeny of dyella-like bacteria.</title>
        <authorList>
            <person name="Fu J."/>
        </authorList>
    </citation>
    <scope>NUCLEOTIDE SEQUENCE</scope>
    <source>
        <strain evidence="8">DHOC52</strain>
    </source>
</reference>
<dbReference type="Pfam" id="PF00990">
    <property type="entry name" value="GGDEF"/>
    <property type="match status" value="1"/>
</dbReference>
<evidence type="ECO:0000256" key="5">
    <source>
        <dbReference type="SAM" id="Phobius"/>
    </source>
</evidence>
<feature type="signal peptide" evidence="6">
    <location>
        <begin position="1"/>
        <end position="27"/>
    </location>
</feature>
<dbReference type="PANTHER" id="PTHR45138:SF9">
    <property type="entry name" value="DIGUANYLATE CYCLASE DGCM-RELATED"/>
    <property type="match status" value="1"/>
</dbReference>
<dbReference type="InterPro" id="IPR029787">
    <property type="entry name" value="Nucleotide_cyclase"/>
</dbReference>
<keyword evidence="3" id="KW-0175">Coiled coil</keyword>
<dbReference type="InterPro" id="IPR011990">
    <property type="entry name" value="TPR-like_helical_dom_sf"/>
</dbReference>
<keyword evidence="6" id="KW-0732">Signal</keyword>
<keyword evidence="5" id="KW-1133">Transmembrane helix</keyword>
<dbReference type="SMART" id="SM00267">
    <property type="entry name" value="GGDEF"/>
    <property type="match status" value="1"/>
</dbReference>
<accession>A0ABS2K854</accession>
<dbReference type="SUPFAM" id="SSF48452">
    <property type="entry name" value="TPR-like"/>
    <property type="match status" value="2"/>
</dbReference>
<evidence type="ECO:0000256" key="6">
    <source>
        <dbReference type="SAM" id="SignalP"/>
    </source>
</evidence>
<evidence type="ECO:0000256" key="2">
    <source>
        <dbReference type="ARBA" id="ARBA00034247"/>
    </source>
</evidence>
<name>A0ABS2K854_9GAMM</name>
<feature type="region of interest" description="Disordered" evidence="4">
    <location>
        <begin position="591"/>
        <end position="622"/>
    </location>
</feature>
<dbReference type="CDD" id="cd01949">
    <property type="entry name" value="GGDEF"/>
    <property type="match status" value="1"/>
</dbReference>
<evidence type="ECO:0000313" key="8">
    <source>
        <dbReference type="EMBL" id="MBM7127382.1"/>
    </source>
</evidence>